<evidence type="ECO:0000259" key="1">
    <source>
        <dbReference type="PROSITE" id="PS50853"/>
    </source>
</evidence>
<dbReference type="Pfam" id="PF07748">
    <property type="entry name" value="Glyco_hydro_38C"/>
    <property type="match status" value="1"/>
</dbReference>
<organism evidence="2 3">
    <name type="scientific">Paenibacillus antri</name>
    <dbReference type="NCBI Taxonomy" id="2582848"/>
    <lineage>
        <taxon>Bacteria</taxon>
        <taxon>Bacillati</taxon>
        <taxon>Bacillota</taxon>
        <taxon>Bacilli</taxon>
        <taxon>Bacillales</taxon>
        <taxon>Paenibacillaceae</taxon>
        <taxon>Paenibacillus</taxon>
    </lineage>
</organism>
<dbReference type="PANTHER" id="PTHR46017">
    <property type="entry name" value="ALPHA-MANNOSIDASE 2C1"/>
    <property type="match status" value="1"/>
</dbReference>
<dbReference type="Proteomes" id="UP000309676">
    <property type="component" value="Unassembled WGS sequence"/>
</dbReference>
<dbReference type="PANTHER" id="PTHR46017:SF1">
    <property type="entry name" value="ALPHA-MANNOSIDASE 2C1"/>
    <property type="match status" value="1"/>
</dbReference>
<keyword evidence="3" id="KW-1185">Reference proteome</keyword>
<feature type="domain" description="Fibronectin type-III" evidence="1">
    <location>
        <begin position="1112"/>
        <end position="1199"/>
    </location>
</feature>
<dbReference type="InterPro" id="IPR041147">
    <property type="entry name" value="GH38_C"/>
</dbReference>
<evidence type="ECO:0000313" key="3">
    <source>
        <dbReference type="Proteomes" id="UP000309676"/>
    </source>
</evidence>
<dbReference type="GO" id="GO:0006013">
    <property type="term" value="P:mannose metabolic process"/>
    <property type="evidence" value="ECO:0007669"/>
    <property type="project" value="InterPro"/>
</dbReference>
<dbReference type="InterPro" id="IPR055826">
    <property type="entry name" value="DUF7402"/>
</dbReference>
<dbReference type="EMBL" id="VCIW01000007">
    <property type="protein sequence ID" value="TLS51826.1"/>
    <property type="molecule type" value="Genomic_DNA"/>
</dbReference>
<name>A0A5R9GBX7_9BACL</name>
<dbReference type="CDD" id="cd00063">
    <property type="entry name" value="FN3"/>
    <property type="match status" value="1"/>
</dbReference>
<reference evidence="2 3" key="1">
    <citation type="submission" date="2019-05" db="EMBL/GenBank/DDBJ databases">
        <authorList>
            <person name="Narsing Rao M.P."/>
            <person name="Li W.J."/>
        </authorList>
    </citation>
    <scope>NUCLEOTIDE SEQUENCE [LARGE SCALE GENOMIC DNA]</scope>
    <source>
        <strain evidence="2 3">SYSU_K30003</strain>
    </source>
</reference>
<dbReference type="SUPFAM" id="SSF88713">
    <property type="entry name" value="Glycoside hydrolase/deacetylase"/>
    <property type="match status" value="1"/>
</dbReference>
<comment type="caution">
    <text evidence="2">The sequence shown here is derived from an EMBL/GenBank/DDBJ whole genome shotgun (WGS) entry which is preliminary data.</text>
</comment>
<dbReference type="Gene3D" id="2.60.120.260">
    <property type="entry name" value="Galactose-binding domain-like"/>
    <property type="match status" value="3"/>
</dbReference>
<dbReference type="Pfam" id="PF24135">
    <property type="entry name" value="DUF7402"/>
    <property type="match status" value="3"/>
</dbReference>
<dbReference type="InterPro" id="IPR011013">
    <property type="entry name" value="Gal_mutarotase_sf_dom"/>
</dbReference>
<dbReference type="SUPFAM" id="SSF49265">
    <property type="entry name" value="Fibronectin type III"/>
    <property type="match status" value="1"/>
</dbReference>
<dbReference type="InterPro" id="IPR013780">
    <property type="entry name" value="Glyco_hydro_b"/>
</dbReference>
<proteinExistence type="predicted"/>
<dbReference type="InterPro" id="IPR036116">
    <property type="entry name" value="FN3_sf"/>
</dbReference>
<dbReference type="GO" id="GO:0009313">
    <property type="term" value="P:oligosaccharide catabolic process"/>
    <property type="evidence" value="ECO:0007669"/>
    <property type="project" value="TreeGrafter"/>
</dbReference>
<gene>
    <name evidence="2" type="ORF">FE782_13015</name>
</gene>
<dbReference type="SUPFAM" id="SSF49785">
    <property type="entry name" value="Galactose-binding domain-like"/>
    <property type="match status" value="3"/>
</dbReference>
<dbReference type="InterPro" id="IPR013783">
    <property type="entry name" value="Ig-like_fold"/>
</dbReference>
<dbReference type="Gene3D" id="2.60.40.1180">
    <property type="entry name" value="Golgi alpha-mannosidase II"/>
    <property type="match status" value="1"/>
</dbReference>
<accession>A0A5R9GBX7</accession>
<dbReference type="Gene3D" id="2.70.98.30">
    <property type="entry name" value="Golgi alpha-mannosidase II, domain 4"/>
    <property type="match status" value="1"/>
</dbReference>
<evidence type="ECO:0000313" key="2">
    <source>
        <dbReference type="EMBL" id="TLS51826.1"/>
    </source>
</evidence>
<dbReference type="Pfam" id="PF17677">
    <property type="entry name" value="Glyco_hydro38C2"/>
    <property type="match status" value="1"/>
</dbReference>
<dbReference type="Pfam" id="PF00041">
    <property type="entry name" value="fn3"/>
    <property type="match status" value="1"/>
</dbReference>
<sequence>MNYKIAMVGCRIEGGYLCMVKKIRFVLPLLVVFSMLPLAPPKALASKVSIVDVVQTPWIVDDGGVLKSETKLFIENGNDARADAWVKIAVEGKAPYMQEIPALTEGRNEVSVYVAELEQDGDEVTFELYFNRHGQGAPHASLTVEQKKIRHWKVYVAHDMHLDIGYTHGQEELLEDVWPGYLDDALGYVEETEGREPNDRFRYPIEASYMLYDSAWNARDADWFETVKARLREGTLTYPSNYVNTVYGGLGTEELARMQYYSERHLKDRLGVASNKVLYMSDSPGMSWAAIDAFAASGVRYAMLRQNPYPLEPYPELFYYEGLNPDNRILTYNYGHYATDEFDFRNPDPLVPAANITDNLMRYHRGDYPYDAVIADFTTPYDNQGITAAVKDNIAFLNSKTDAQGRKYVYPQFVSSTVDDFFSYMSERYSDDIPVFQGTMEDWWNYGVSSTAYETALNKQNHDKLPAAELYATLANALVDGAKYPYRELADAYRNMILYDEHTWGNEIPQPDDQWRWKRNTAIASDTLANRVLDRSLESISTQIAASGKSVAVYNALSWERSDVVTMSGDGFPDRFQLVDQETGQPVKYRKTDDGSIVFVASGVPGLGYKTFAIEESASEPQFESSIVATDDTLENRFYKITFDDTGAISSIVDKQHGNREMVDPASPYRLNEFVYFTTKKMSHDVYTEHTVPKAELSGDAGPVLGTMTADGVSVGVKEMRRQVILYEDLPRIDIVNDVVKEDAPSYATQDEEGFFTFPLRVPNFMLRHEMPSGDMRPYVRTDITHPDNEQFLSSSTAYYTVNRWIDASDQEGYGITLSPISNPIVQYGERRSALGPWDYNTENPWIYSFVFNNKWHVNFQKTQPGPVTLRYSIASHAGGDWESGRADRFGMQANHALRGVMIDDAQPEGTLRASAGQFMSIDRDNVVLTTAKLAEANGEGVILRFNETLGEDTMVTVDLNALAPAQVIRTDMVENDIEPIDLVEGRFVTFEIEGHDWVTMRVVHGRPPEQVQGVSAVSSANGTHVTWNDLADERLSHYEVFRGTSADFVPGPGDYVASVTSNGYYDHQVASDMEHDYYYRVRAVKSGAKGGYSDAAEAREGVITDTESPSVPAALHAFAQNHSRVSLSWLPSSDNVRLQGYKIYRNGEPIADLKANFTSYLDTGLQGGRTYTYAVAAYDGFGNESASGDAVNVRTFPLEISGGNVAPLAVATASSEYNAEYGAAKTIDGVAGVHGAGEWASNGELNPWIQLDWESDVTIRSIKLYDRQNLQDNSVTASVYFSDGTHIPVEGIPADGAFKEIDFDTKTVRWLKVQVTGGSGANVGLSEIEVFQEGGNTGAFVTASSEFNEDYGAAKAADGVIGVHGRGEWASNGERLPWIRLEWPGLKLINEVVIYDRVNLQDHASEGTITFGDGSAIDVSDIPNDGQGKSVAFPSKAVSWMKFQVTEGSGTHVGLSELRMIEAVNRAREATITGSSQFNDHYGVTRAADGVVGFHDNGEWASSGESNPWIQLQWDEAVTIDRIRLYDRINLADNALSGVLRFSDGSSITVEGIPEDGTVKEIVFDRKTVEWVKFEVTGGAGSNVGLSEIEIF</sequence>
<dbReference type="SMART" id="SM00060">
    <property type="entry name" value="FN3"/>
    <property type="match status" value="2"/>
</dbReference>
<dbReference type="InterPro" id="IPR011330">
    <property type="entry name" value="Glyco_hydro/deAcase_b/a-brl"/>
</dbReference>
<dbReference type="InterPro" id="IPR011682">
    <property type="entry name" value="Glyco_hydro_38_C"/>
</dbReference>
<dbReference type="GO" id="GO:0004559">
    <property type="term" value="F:alpha-mannosidase activity"/>
    <property type="evidence" value="ECO:0007669"/>
    <property type="project" value="InterPro"/>
</dbReference>
<protein>
    <recommendedName>
        <fullName evidence="1">Fibronectin type-III domain-containing protein</fullName>
    </recommendedName>
</protein>
<dbReference type="GO" id="GO:0030246">
    <property type="term" value="F:carbohydrate binding"/>
    <property type="evidence" value="ECO:0007669"/>
    <property type="project" value="InterPro"/>
</dbReference>
<dbReference type="InterPro" id="IPR008979">
    <property type="entry name" value="Galactose-bd-like_sf"/>
</dbReference>
<dbReference type="Gene3D" id="2.60.40.10">
    <property type="entry name" value="Immunoglobulins"/>
    <property type="match status" value="2"/>
</dbReference>
<dbReference type="SUPFAM" id="SSF74650">
    <property type="entry name" value="Galactose mutarotase-like"/>
    <property type="match status" value="1"/>
</dbReference>
<dbReference type="PROSITE" id="PS50853">
    <property type="entry name" value="FN3"/>
    <property type="match status" value="1"/>
</dbReference>
<dbReference type="InterPro" id="IPR003961">
    <property type="entry name" value="FN3_dom"/>
</dbReference>